<name>A0ABV6NC66_9BACI</name>
<gene>
    <name evidence="1" type="ORF">ACFFH4_04110</name>
</gene>
<keyword evidence="2" id="KW-1185">Reference proteome</keyword>
<dbReference type="EMBL" id="JBHLTR010000004">
    <property type="protein sequence ID" value="MFC0558231.1"/>
    <property type="molecule type" value="Genomic_DNA"/>
</dbReference>
<sequence length="73" mass="8427">MSEWGLINYLKEGEKTQNIPIVISSALEKSEIEKYLTKPFQPHELSTTIVEFLLQSETGDVLFMEPKEEIVQQ</sequence>
<evidence type="ECO:0008006" key="3">
    <source>
        <dbReference type="Google" id="ProtNLM"/>
    </source>
</evidence>
<organism evidence="1 2">
    <name type="scientific">Halalkalibacter alkalisediminis</name>
    <dbReference type="NCBI Taxonomy" id="935616"/>
    <lineage>
        <taxon>Bacteria</taxon>
        <taxon>Bacillati</taxon>
        <taxon>Bacillota</taxon>
        <taxon>Bacilli</taxon>
        <taxon>Bacillales</taxon>
        <taxon>Bacillaceae</taxon>
        <taxon>Halalkalibacter</taxon>
    </lineage>
</organism>
<protein>
    <recommendedName>
        <fullName evidence="3">Response regulatory domain-containing protein</fullName>
    </recommendedName>
</protein>
<reference evidence="1 2" key="1">
    <citation type="submission" date="2024-09" db="EMBL/GenBank/DDBJ databases">
        <authorList>
            <person name="Sun Q."/>
            <person name="Mori K."/>
        </authorList>
    </citation>
    <scope>NUCLEOTIDE SEQUENCE [LARGE SCALE GENOMIC DNA]</scope>
    <source>
        <strain evidence="1 2">NCAIM B.02301</strain>
    </source>
</reference>
<dbReference type="RefSeq" id="WP_273841087.1">
    <property type="nucleotide sequence ID" value="NZ_JAQQWT010000003.1"/>
</dbReference>
<dbReference type="Gene3D" id="3.40.50.2300">
    <property type="match status" value="1"/>
</dbReference>
<evidence type="ECO:0000313" key="2">
    <source>
        <dbReference type="Proteomes" id="UP001589833"/>
    </source>
</evidence>
<comment type="caution">
    <text evidence="1">The sequence shown here is derived from an EMBL/GenBank/DDBJ whole genome shotgun (WGS) entry which is preliminary data.</text>
</comment>
<dbReference type="SUPFAM" id="SSF52172">
    <property type="entry name" value="CheY-like"/>
    <property type="match status" value="1"/>
</dbReference>
<dbReference type="InterPro" id="IPR011006">
    <property type="entry name" value="CheY-like_superfamily"/>
</dbReference>
<proteinExistence type="predicted"/>
<evidence type="ECO:0000313" key="1">
    <source>
        <dbReference type="EMBL" id="MFC0558231.1"/>
    </source>
</evidence>
<dbReference type="Proteomes" id="UP001589833">
    <property type="component" value="Unassembled WGS sequence"/>
</dbReference>
<accession>A0ABV6NC66</accession>